<comment type="caution">
    <text evidence="2">The sequence shown here is derived from an EMBL/GenBank/DDBJ whole genome shotgun (WGS) entry which is preliminary data.</text>
</comment>
<dbReference type="InterPro" id="IPR035930">
    <property type="entry name" value="FomD-like_sf"/>
</dbReference>
<evidence type="ECO:0000313" key="3">
    <source>
        <dbReference type="Proteomes" id="UP001597180"/>
    </source>
</evidence>
<keyword evidence="3" id="KW-1185">Reference proteome</keyword>
<dbReference type="InterPro" id="IPR007295">
    <property type="entry name" value="DUF402"/>
</dbReference>
<dbReference type="PANTHER" id="PTHR41271:SF1">
    <property type="entry name" value="DUF402 DOMAIN-CONTAINING PROTEIN"/>
    <property type="match status" value="1"/>
</dbReference>
<dbReference type="Pfam" id="PF04167">
    <property type="entry name" value="DUF402"/>
    <property type="match status" value="1"/>
</dbReference>
<feature type="domain" description="DUF402" evidence="1">
    <location>
        <begin position="63"/>
        <end position="161"/>
    </location>
</feature>
<proteinExistence type="predicted"/>
<reference evidence="3" key="1">
    <citation type="journal article" date="2019" name="Int. J. Syst. Evol. Microbiol.">
        <title>The Global Catalogue of Microorganisms (GCM) 10K type strain sequencing project: providing services to taxonomists for standard genome sequencing and annotation.</title>
        <authorList>
            <consortium name="The Broad Institute Genomics Platform"/>
            <consortium name="The Broad Institute Genome Sequencing Center for Infectious Disease"/>
            <person name="Wu L."/>
            <person name="Ma J."/>
        </authorList>
    </citation>
    <scope>NUCLEOTIDE SEQUENCE [LARGE SCALE GENOMIC DNA]</scope>
    <source>
        <strain evidence="3">CCUG 53270</strain>
    </source>
</reference>
<evidence type="ECO:0000259" key="1">
    <source>
        <dbReference type="Pfam" id="PF04167"/>
    </source>
</evidence>
<protein>
    <submittedName>
        <fullName evidence="2">DUF402 domain-containing protein</fullName>
    </submittedName>
</protein>
<name>A0ABW3UMR2_9BACL</name>
<dbReference type="EMBL" id="JBHTLU010000023">
    <property type="protein sequence ID" value="MFD1222267.1"/>
    <property type="molecule type" value="Genomic_DNA"/>
</dbReference>
<gene>
    <name evidence="2" type="ORF">ACFQ4B_19275</name>
</gene>
<accession>A0ABW3UMR2</accession>
<dbReference type="SUPFAM" id="SSF159234">
    <property type="entry name" value="FomD-like"/>
    <property type="match status" value="1"/>
</dbReference>
<dbReference type="Gene3D" id="2.40.380.10">
    <property type="entry name" value="FomD-like"/>
    <property type="match status" value="1"/>
</dbReference>
<dbReference type="PANTHER" id="PTHR41271">
    <property type="entry name" value="DUF402 DOMAIN-CONTAINING PROTEIN"/>
    <property type="match status" value="1"/>
</dbReference>
<sequence length="181" mass="21391">MKQKIANRPHWSRIVQKRYYQRNVNDDVFEGYVSFLCLDKVREPLFVQYAEERICIAADGYTWLMLFPANRHHSITVMLDTQDQVLQWYFDIIKHMELNDEGVPVIHDLYLDLVLLPRGSYHILDEEELQAALDNGTIGTEDYEMAVQELESVRQSIENGNNPYVLHVQKYVELLRECRSI</sequence>
<evidence type="ECO:0000313" key="2">
    <source>
        <dbReference type="EMBL" id="MFD1222267.1"/>
    </source>
</evidence>
<dbReference type="RefSeq" id="WP_345589503.1">
    <property type="nucleotide sequence ID" value="NZ_BAABJG010000018.1"/>
</dbReference>
<organism evidence="2 3">
    <name type="scientific">Paenibacillus vulneris</name>
    <dbReference type="NCBI Taxonomy" id="1133364"/>
    <lineage>
        <taxon>Bacteria</taxon>
        <taxon>Bacillati</taxon>
        <taxon>Bacillota</taxon>
        <taxon>Bacilli</taxon>
        <taxon>Bacillales</taxon>
        <taxon>Paenibacillaceae</taxon>
        <taxon>Paenibacillus</taxon>
    </lineage>
</organism>
<dbReference type="Proteomes" id="UP001597180">
    <property type="component" value="Unassembled WGS sequence"/>
</dbReference>